<sequence>MRNIETIKLGVDVEQLSTIITQARTEERAERGLQVARRLTDLAMRIQQKGLSGIEAAELLRQEAERYESEAQEAVH</sequence>
<evidence type="ECO:0000313" key="1">
    <source>
        <dbReference type="EMBL" id="SFJ86642.1"/>
    </source>
</evidence>
<dbReference type="Proteomes" id="UP000198841">
    <property type="component" value="Unassembled WGS sequence"/>
</dbReference>
<dbReference type="InterPro" id="IPR020126">
    <property type="entry name" value="DUF2732"/>
</dbReference>
<gene>
    <name evidence="1" type="ORF">SAMN05518863_103153</name>
</gene>
<dbReference type="RefSeq" id="WP_091003374.1">
    <property type="nucleotide sequence ID" value="NZ_FOSD01000003.1"/>
</dbReference>
<protein>
    <recommendedName>
        <fullName evidence="3">DUF2732 domain-containing protein</fullName>
    </recommendedName>
</protein>
<evidence type="ECO:0000313" key="2">
    <source>
        <dbReference type="Proteomes" id="UP000198841"/>
    </source>
</evidence>
<name>A0A1I3UUN8_9GAMM</name>
<proteinExistence type="predicted"/>
<dbReference type="Pfam" id="PF10809">
    <property type="entry name" value="DUF2732"/>
    <property type="match status" value="1"/>
</dbReference>
<organism evidence="1 2">
    <name type="scientific">Candidatus Pantoea symbiotica</name>
    <dbReference type="NCBI Taxonomy" id="1884370"/>
    <lineage>
        <taxon>Bacteria</taxon>
        <taxon>Pseudomonadati</taxon>
        <taxon>Pseudomonadota</taxon>
        <taxon>Gammaproteobacteria</taxon>
        <taxon>Enterobacterales</taxon>
        <taxon>Erwiniaceae</taxon>
        <taxon>Pantoea</taxon>
    </lineage>
</organism>
<evidence type="ECO:0008006" key="3">
    <source>
        <dbReference type="Google" id="ProtNLM"/>
    </source>
</evidence>
<comment type="caution">
    <text evidence="1">The sequence shown here is derived from an EMBL/GenBank/DDBJ whole genome shotgun (WGS) entry which is preliminary data.</text>
</comment>
<reference evidence="1 2" key="1">
    <citation type="submission" date="2016-10" db="EMBL/GenBank/DDBJ databases">
        <authorList>
            <person name="Varghese N."/>
            <person name="Submissions S."/>
        </authorList>
    </citation>
    <scope>NUCLEOTIDE SEQUENCE [LARGE SCALE GENOMIC DNA]</scope>
    <source>
        <strain evidence="1 2">YR512</strain>
    </source>
</reference>
<dbReference type="EMBL" id="FOSD01000003">
    <property type="protein sequence ID" value="SFJ86642.1"/>
    <property type="molecule type" value="Genomic_DNA"/>
</dbReference>
<accession>A0A1I3UUN8</accession>
<keyword evidence="2" id="KW-1185">Reference proteome</keyword>